<dbReference type="Proteomes" id="UP000006804">
    <property type="component" value="Chromosome"/>
</dbReference>
<keyword evidence="3" id="KW-1185">Reference proteome</keyword>
<name>F7YY26_9THEM</name>
<protein>
    <submittedName>
        <fullName evidence="2">Uncharacterized protein</fullName>
    </submittedName>
</protein>
<dbReference type="AlphaFoldDB" id="F7YY26"/>
<dbReference type="KEGG" id="tta:Theth_0751"/>
<keyword evidence="1" id="KW-0812">Transmembrane</keyword>
<feature type="transmembrane region" description="Helical" evidence="1">
    <location>
        <begin position="49"/>
        <end position="67"/>
    </location>
</feature>
<dbReference type="RefSeq" id="WP_013932058.1">
    <property type="nucleotide sequence ID" value="NC_015707.1"/>
</dbReference>
<dbReference type="PATRIC" id="fig|688269.3.peg.775"/>
<evidence type="ECO:0000313" key="2">
    <source>
        <dbReference type="EMBL" id="AEH50836.1"/>
    </source>
</evidence>
<gene>
    <name evidence="2" type="ORF">Theth_0751</name>
</gene>
<dbReference type="eggNOG" id="ENOG50339Y0">
    <property type="taxonomic scope" value="Bacteria"/>
</dbReference>
<dbReference type="EMBL" id="CP002351">
    <property type="protein sequence ID" value="AEH50836.1"/>
    <property type="molecule type" value="Genomic_DNA"/>
</dbReference>
<organism evidence="2 3">
    <name type="scientific">Pseudothermotoga thermarum DSM 5069</name>
    <dbReference type="NCBI Taxonomy" id="688269"/>
    <lineage>
        <taxon>Bacteria</taxon>
        <taxon>Thermotogati</taxon>
        <taxon>Thermotogota</taxon>
        <taxon>Thermotogae</taxon>
        <taxon>Thermotogales</taxon>
        <taxon>Thermotogaceae</taxon>
        <taxon>Pseudothermotoga</taxon>
    </lineage>
</organism>
<keyword evidence="1" id="KW-1133">Transmembrane helix</keyword>
<accession>F7YY26</accession>
<feature type="transmembrane region" description="Helical" evidence="1">
    <location>
        <begin position="120"/>
        <end position="143"/>
    </location>
</feature>
<dbReference type="STRING" id="688269.Theth_0751"/>
<reference evidence="2 3" key="1">
    <citation type="submission" date="2010-11" db="EMBL/GenBank/DDBJ databases">
        <title>The complete genome of Thermotoga thermarum DSM 5069.</title>
        <authorList>
            <consortium name="US DOE Joint Genome Institute (JGI-PGF)"/>
            <person name="Lucas S."/>
            <person name="Copeland A."/>
            <person name="Lapidus A."/>
            <person name="Bruce D."/>
            <person name="Goodwin L."/>
            <person name="Pitluck S."/>
            <person name="Kyrpides N."/>
            <person name="Mavromatis K."/>
            <person name="Ivanova N."/>
            <person name="Zeytun A."/>
            <person name="Brettin T."/>
            <person name="Detter J.C."/>
            <person name="Tapia R."/>
            <person name="Han C."/>
            <person name="Land M."/>
            <person name="Hauser L."/>
            <person name="Markowitz V."/>
            <person name="Cheng J.-F."/>
            <person name="Hugenholtz P."/>
            <person name="Woyke T."/>
            <person name="Wu D."/>
            <person name="Spring S."/>
            <person name="Schroeder M."/>
            <person name="Brambilla E."/>
            <person name="Klenk H.-P."/>
            <person name="Eisen J.A."/>
        </authorList>
    </citation>
    <scope>NUCLEOTIDE SEQUENCE [LARGE SCALE GENOMIC DNA]</scope>
    <source>
        <strain evidence="2 3">DSM 5069</strain>
    </source>
</reference>
<dbReference type="HOGENOM" id="CLU_1738965_0_0_0"/>
<proteinExistence type="predicted"/>
<sequence length="150" mass="17005" precursor="true">MKFLPYFILLLGIVIATIGFLFVLAYVLLNHLMPFVKDLLNVSVTSSKWFLLVAVFTLLTGLSLSFYTLRKSSDQSGLLFLLTCIASITLSTIVQIWRTIVTGLAWIGIELLGNYANIGVVKIFSMIFLLFNIVLLTFCYVLIREERRNK</sequence>
<evidence type="ECO:0000313" key="3">
    <source>
        <dbReference type="Proteomes" id="UP000006804"/>
    </source>
</evidence>
<keyword evidence="1" id="KW-0472">Membrane</keyword>
<feature type="transmembrane region" description="Helical" evidence="1">
    <location>
        <begin position="79"/>
        <end position="100"/>
    </location>
</feature>
<feature type="transmembrane region" description="Helical" evidence="1">
    <location>
        <begin position="7"/>
        <end position="29"/>
    </location>
</feature>
<evidence type="ECO:0000256" key="1">
    <source>
        <dbReference type="SAM" id="Phobius"/>
    </source>
</evidence>
<dbReference type="OrthoDB" id="47757at2"/>